<keyword evidence="4" id="KW-1185">Reference proteome</keyword>
<dbReference type="AlphaFoldDB" id="A0A6J8C622"/>
<sequence length="502" mass="57972">MEQIKASRNTKFGRNLAEKQKNGFNHSNSILPQQESRKSQGEGTRATFLHVAGSELQRVYNTFDIVADDKEKIDVLKDKFKGYCEPRKNLTYIRHVFFTRNQGPHENIDSYVTDLKNKAKPCEFEHLSDGLIRDRIVCGIQNEGCRARLLREADLTLAKAIDTCRAQEISSQQLKSLKSTEEHSVNAVKQVSKPRYRQNDSHKNQRSVHGERQILCKIVVEHMVNGIAQRSELKQLVSSAPVLRFYNNNEPVRISVDASSKGLGVVLLQKKQPLAYGSRALTETQSRYAQIECEMSAILYNCEKFDHYIYGRRAVIETHHKPLVAIYDQNRFYRAPRFTMHVNETTTYDLRIVYPRKLMFISHAASRAYLLDSNDKLIDDELDISYIEKQLPISSRKLAEIKDMTVADENLSKLSSVHVSGWPNSKEMLPDDIQSYWNFRDEITVIDRLLYKSQCIFILRSLQREILLPKYPEIALLPSLSSVSQFQHLCPCLPDMVFRQRL</sequence>
<dbReference type="InterPro" id="IPR050951">
    <property type="entry name" value="Retrovirus_Pol_polyprotein"/>
</dbReference>
<dbReference type="SUPFAM" id="SSF56672">
    <property type="entry name" value="DNA/RNA polymerases"/>
    <property type="match status" value="1"/>
</dbReference>
<feature type="region of interest" description="Disordered" evidence="1">
    <location>
        <begin position="185"/>
        <end position="208"/>
    </location>
</feature>
<evidence type="ECO:0000259" key="2">
    <source>
        <dbReference type="Pfam" id="PF17919"/>
    </source>
</evidence>
<organism evidence="3 4">
    <name type="scientific">Mytilus coruscus</name>
    <name type="common">Sea mussel</name>
    <dbReference type="NCBI Taxonomy" id="42192"/>
    <lineage>
        <taxon>Eukaryota</taxon>
        <taxon>Metazoa</taxon>
        <taxon>Spiralia</taxon>
        <taxon>Lophotrochozoa</taxon>
        <taxon>Mollusca</taxon>
        <taxon>Bivalvia</taxon>
        <taxon>Autobranchia</taxon>
        <taxon>Pteriomorphia</taxon>
        <taxon>Mytilida</taxon>
        <taxon>Mytiloidea</taxon>
        <taxon>Mytilidae</taxon>
        <taxon>Mytilinae</taxon>
        <taxon>Mytilus</taxon>
    </lineage>
</organism>
<dbReference type="Proteomes" id="UP000507470">
    <property type="component" value="Unassembled WGS sequence"/>
</dbReference>
<dbReference type="InterPro" id="IPR043502">
    <property type="entry name" value="DNA/RNA_pol_sf"/>
</dbReference>
<name>A0A6J8C622_MYTCO</name>
<feature type="region of interest" description="Disordered" evidence="1">
    <location>
        <begin position="21"/>
        <end position="44"/>
    </location>
</feature>
<dbReference type="EMBL" id="CACVKT020004458">
    <property type="protein sequence ID" value="CAC5390157.1"/>
    <property type="molecule type" value="Genomic_DNA"/>
</dbReference>
<dbReference type="InterPro" id="IPR041577">
    <property type="entry name" value="RT_RNaseH_2"/>
</dbReference>
<feature type="compositionally biased region" description="Polar residues" evidence="1">
    <location>
        <begin position="22"/>
        <end position="34"/>
    </location>
</feature>
<dbReference type="PANTHER" id="PTHR37984">
    <property type="entry name" value="PROTEIN CBG26694"/>
    <property type="match status" value="1"/>
</dbReference>
<feature type="domain" description="Reverse transcriptase/retrotransposon-derived protein RNase H-like" evidence="2">
    <location>
        <begin position="231"/>
        <end position="315"/>
    </location>
</feature>
<protein>
    <recommendedName>
        <fullName evidence="2">Reverse transcriptase/retrotransposon-derived protein RNase H-like domain-containing protein</fullName>
    </recommendedName>
</protein>
<dbReference type="PANTHER" id="PTHR37984:SF8">
    <property type="entry name" value="CCHC-TYPE DOMAIN-CONTAINING PROTEIN"/>
    <property type="match status" value="1"/>
</dbReference>
<dbReference type="GO" id="GO:0003824">
    <property type="term" value="F:catalytic activity"/>
    <property type="evidence" value="ECO:0007669"/>
    <property type="project" value="UniProtKB-KW"/>
</dbReference>
<evidence type="ECO:0000256" key="1">
    <source>
        <dbReference type="SAM" id="MobiDB-lite"/>
    </source>
</evidence>
<evidence type="ECO:0000313" key="4">
    <source>
        <dbReference type="Proteomes" id="UP000507470"/>
    </source>
</evidence>
<reference evidence="3 4" key="1">
    <citation type="submission" date="2020-06" db="EMBL/GenBank/DDBJ databases">
        <authorList>
            <person name="Li R."/>
            <person name="Bekaert M."/>
        </authorList>
    </citation>
    <scope>NUCLEOTIDE SEQUENCE [LARGE SCALE GENOMIC DNA]</scope>
    <source>
        <strain evidence="4">wild</strain>
    </source>
</reference>
<dbReference type="Pfam" id="PF17919">
    <property type="entry name" value="RT_RNaseH_2"/>
    <property type="match status" value="1"/>
</dbReference>
<proteinExistence type="predicted"/>
<feature type="compositionally biased region" description="Basic and acidic residues" evidence="1">
    <location>
        <begin position="197"/>
        <end position="208"/>
    </location>
</feature>
<evidence type="ECO:0000313" key="3">
    <source>
        <dbReference type="EMBL" id="CAC5390157.1"/>
    </source>
</evidence>
<gene>
    <name evidence="3" type="ORF">MCOR_25272</name>
</gene>
<dbReference type="OrthoDB" id="2286242at2759"/>
<accession>A0A6J8C622</accession>